<reference evidence="1 2" key="1">
    <citation type="submission" date="2024-02" db="EMBL/GenBank/DDBJ databases">
        <title>Chromosome-level genome assembly of the Eurasian Minnow (Phoxinus phoxinus).</title>
        <authorList>
            <person name="Oriowo T.O."/>
            <person name="Martin S."/>
            <person name="Stange M."/>
            <person name="Chrysostomakis Y."/>
            <person name="Brown T."/>
            <person name="Winkler S."/>
            <person name="Kukowka S."/>
            <person name="Myers E.W."/>
            <person name="Bohne A."/>
        </authorList>
    </citation>
    <scope>NUCLEOTIDE SEQUENCE [LARGE SCALE GENOMIC DNA]</scope>
    <source>
        <strain evidence="1">ZFMK-TIS-60720</strain>
        <tissue evidence="1">Whole Organism</tissue>
    </source>
</reference>
<keyword evidence="2" id="KW-1185">Reference proteome</keyword>
<sequence length="34" mass="3752">MGKLACDVLRLLLLMVQSSICLNAIVSQFDLKQS</sequence>
<gene>
    <name evidence="1" type="ORF">R3I93_018117</name>
</gene>
<organism evidence="1 2">
    <name type="scientific">Phoxinus phoxinus</name>
    <name type="common">Eurasian minnow</name>
    <dbReference type="NCBI Taxonomy" id="58324"/>
    <lineage>
        <taxon>Eukaryota</taxon>
        <taxon>Metazoa</taxon>
        <taxon>Chordata</taxon>
        <taxon>Craniata</taxon>
        <taxon>Vertebrata</taxon>
        <taxon>Euteleostomi</taxon>
        <taxon>Actinopterygii</taxon>
        <taxon>Neopterygii</taxon>
        <taxon>Teleostei</taxon>
        <taxon>Ostariophysi</taxon>
        <taxon>Cypriniformes</taxon>
        <taxon>Leuciscidae</taxon>
        <taxon>Phoxininae</taxon>
        <taxon>Phoxinus</taxon>
    </lineage>
</organism>
<evidence type="ECO:0000313" key="1">
    <source>
        <dbReference type="EMBL" id="KAK7134907.1"/>
    </source>
</evidence>
<protein>
    <submittedName>
        <fullName evidence="1">Uncharacterized protein</fullName>
    </submittedName>
</protein>
<comment type="caution">
    <text evidence="1">The sequence shown here is derived from an EMBL/GenBank/DDBJ whole genome shotgun (WGS) entry which is preliminary data.</text>
</comment>
<proteinExistence type="predicted"/>
<evidence type="ECO:0000313" key="2">
    <source>
        <dbReference type="Proteomes" id="UP001364617"/>
    </source>
</evidence>
<name>A0AAN9CFT5_9TELE</name>
<dbReference type="AlphaFoldDB" id="A0AAN9CFT5"/>
<dbReference type="EMBL" id="JAYKXH010000019">
    <property type="protein sequence ID" value="KAK7134907.1"/>
    <property type="molecule type" value="Genomic_DNA"/>
</dbReference>
<accession>A0AAN9CFT5</accession>
<dbReference type="Proteomes" id="UP001364617">
    <property type="component" value="Unassembled WGS sequence"/>
</dbReference>